<sequence>MLIRSTNYQLASYVIPYVGLTGYVGANPLLQNATSKKARFTLMK</sequence>
<accession>A0A0B2PNG8</accession>
<reference evidence="1" key="1">
    <citation type="submission" date="2014-07" db="EMBL/GenBank/DDBJ databases">
        <title>Identification of a novel salt tolerance gene in wild soybean by whole-genome sequencing.</title>
        <authorList>
            <person name="Lam H.-M."/>
            <person name="Qi X."/>
            <person name="Li M.-W."/>
            <person name="Liu X."/>
            <person name="Xie M."/>
            <person name="Ni M."/>
            <person name="Xu X."/>
        </authorList>
    </citation>
    <scope>NUCLEOTIDE SEQUENCE [LARGE SCALE GENOMIC DNA]</scope>
    <source>
        <tissue evidence="1">Root</tissue>
    </source>
</reference>
<protein>
    <submittedName>
        <fullName evidence="1">Desiccation-related protein PCC13-62</fullName>
    </submittedName>
</protein>
<dbReference type="EMBL" id="KN664219">
    <property type="protein sequence ID" value="KHN10650.1"/>
    <property type="molecule type" value="Genomic_DNA"/>
</dbReference>
<proteinExistence type="predicted"/>
<dbReference type="AlphaFoldDB" id="A0A0B2PNG8"/>
<dbReference type="Proteomes" id="UP000053555">
    <property type="component" value="Unassembled WGS sequence"/>
</dbReference>
<evidence type="ECO:0000313" key="1">
    <source>
        <dbReference type="EMBL" id="KHN10650.1"/>
    </source>
</evidence>
<organism evidence="1">
    <name type="scientific">Glycine soja</name>
    <name type="common">Wild soybean</name>
    <dbReference type="NCBI Taxonomy" id="3848"/>
    <lineage>
        <taxon>Eukaryota</taxon>
        <taxon>Viridiplantae</taxon>
        <taxon>Streptophyta</taxon>
        <taxon>Embryophyta</taxon>
        <taxon>Tracheophyta</taxon>
        <taxon>Spermatophyta</taxon>
        <taxon>Magnoliopsida</taxon>
        <taxon>eudicotyledons</taxon>
        <taxon>Gunneridae</taxon>
        <taxon>Pentapetalae</taxon>
        <taxon>rosids</taxon>
        <taxon>fabids</taxon>
        <taxon>Fabales</taxon>
        <taxon>Fabaceae</taxon>
        <taxon>Papilionoideae</taxon>
        <taxon>50 kb inversion clade</taxon>
        <taxon>NPAAA clade</taxon>
        <taxon>indigoferoid/millettioid clade</taxon>
        <taxon>Phaseoleae</taxon>
        <taxon>Glycine</taxon>
        <taxon>Glycine subgen. Soja</taxon>
    </lineage>
</organism>
<gene>
    <name evidence="1" type="ORF">glysoja_038485</name>
</gene>
<dbReference type="PANTHER" id="PTHR31694">
    <property type="entry name" value="DESICCATION-LIKE PROTEIN"/>
    <property type="match status" value="1"/>
</dbReference>
<name>A0A0B2PNG8_GLYSO</name>
<dbReference type="PANTHER" id="PTHR31694:SF12">
    <property type="entry name" value="DESICCATION-LIKE PROTEIN"/>
    <property type="match status" value="1"/>
</dbReference>
<dbReference type="InterPro" id="IPR052965">
    <property type="entry name" value="Pigment-catalase-like"/>
</dbReference>